<dbReference type="SUPFAM" id="SSF56574">
    <property type="entry name" value="Serpins"/>
    <property type="match status" value="1"/>
</dbReference>
<dbReference type="InterPro" id="IPR042178">
    <property type="entry name" value="Serpin_sf_1"/>
</dbReference>
<dbReference type="AlphaFoldDB" id="A0A8C6IL48"/>
<evidence type="ECO:0000256" key="2">
    <source>
        <dbReference type="ARBA" id="ARBA00022690"/>
    </source>
</evidence>
<dbReference type="InterPro" id="IPR000215">
    <property type="entry name" value="Serpin_fam"/>
</dbReference>
<dbReference type="PANTHER" id="PTHR11461">
    <property type="entry name" value="SERINE PROTEASE INHIBITOR, SERPIN"/>
    <property type="match status" value="1"/>
</dbReference>
<dbReference type="Proteomes" id="UP000694415">
    <property type="component" value="Unplaced"/>
</dbReference>
<keyword evidence="8" id="KW-1185">Reference proteome</keyword>
<dbReference type="GeneTree" id="ENSGT00940000154493"/>
<keyword evidence="4" id="KW-0722">Serine protease inhibitor</keyword>
<dbReference type="InterPro" id="IPR023795">
    <property type="entry name" value="Serpin_CS"/>
</dbReference>
<dbReference type="PANTHER" id="PTHR11461:SF165">
    <property type="entry name" value="ALPHA-1-ANTITRYPSIN"/>
    <property type="match status" value="1"/>
</dbReference>
<proteinExistence type="inferred from homology"/>
<evidence type="ECO:0000256" key="4">
    <source>
        <dbReference type="ARBA" id="ARBA00022900"/>
    </source>
</evidence>
<dbReference type="GO" id="GO:0005615">
    <property type="term" value="C:extracellular space"/>
    <property type="evidence" value="ECO:0007669"/>
    <property type="project" value="InterPro"/>
</dbReference>
<feature type="domain" description="Serpin" evidence="6">
    <location>
        <begin position="1"/>
        <end position="104"/>
    </location>
</feature>
<evidence type="ECO:0000256" key="3">
    <source>
        <dbReference type="ARBA" id="ARBA00022729"/>
    </source>
</evidence>
<comment type="similarity">
    <text evidence="1">Belongs to the serpin family.</text>
</comment>
<evidence type="ECO:0000256" key="5">
    <source>
        <dbReference type="ARBA" id="ARBA00023180"/>
    </source>
</evidence>
<protein>
    <recommendedName>
        <fullName evidence="6">Serpin domain-containing protein</fullName>
    </recommendedName>
</protein>
<keyword evidence="2" id="KW-0646">Protease inhibitor</keyword>
<keyword evidence="5" id="KW-0325">Glycoprotein</keyword>
<dbReference type="GO" id="GO:0034097">
    <property type="term" value="P:response to cytokine"/>
    <property type="evidence" value="ECO:0007669"/>
    <property type="project" value="UniProtKB-ARBA"/>
</dbReference>
<dbReference type="Ensembl" id="ENSMSIT00000046917.1">
    <property type="protein sequence ID" value="ENSMSIP00000037192.1"/>
    <property type="gene ID" value="ENSMSIG00000030992.1"/>
</dbReference>
<organism evidence="7 8">
    <name type="scientific">Mus spicilegus</name>
    <name type="common">Mound-building mouse</name>
    <dbReference type="NCBI Taxonomy" id="10103"/>
    <lineage>
        <taxon>Eukaryota</taxon>
        <taxon>Metazoa</taxon>
        <taxon>Chordata</taxon>
        <taxon>Craniata</taxon>
        <taxon>Vertebrata</taxon>
        <taxon>Euteleostomi</taxon>
        <taxon>Mammalia</taxon>
        <taxon>Eutheria</taxon>
        <taxon>Euarchontoglires</taxon>
        <taxon>Glires</taxon>
        <taxon>Rodentia</taxon>
        <taxon>Myomorpha</taxon>
        <taxon>Muroidea</taxon>
        <taxon>Muridae</taxon>
        <taxon>Murinae</taxon>
        <taxon>Mus</taxon>
        <taxon>Mus</taxon>
    </lineage>
</organism>
<dbReference type="Gene3D" id="2.10.310.10">
    <property type="entry name" value="Serpins superfamily"/>
    <property type="match status" value="1"/>
</dbReference>
<evidence type="ECO:0000256" key="1">
    <source>
        <dbReference type="ARBA" id="ARBA00009500"/>
    </source>
</evidence>
<evidence type="ECO:0000259" key="6">
    <source>
        <dbReference type="Pfam" id="PF00079"/>
    </source>
</evidence>
<evidence type="ECO:0000313" key="7">
    <source>
        <dbReference type="Ensembl" id="ENSMSIP00000037192.1"/>
    </source>
</evidence>
<dbReference type="PROSITE" id="PS00284">
    <property type="entry name" value="SERPIN"/>
    <property type="match status" value="1"/>
</dbReference>
<dbReference type="FunFam" id="2.10.310.10:FF:000001">
    <property type="entry name" value="Serpin family A member 1"/>
    <property type="match status" value="1"/>
</dbReference>
<reference evidence="7" key="2">
    <citation type="submission" date="2025-09" db="UniProtKB">
        <authorList>
            <consortium name="Ensembl"/>
        </authorList>
    </citation>
    <scope>IDENTIFICATION</scope>
</reference>
<keyword evidence="3" id="KW-0732">Signal</keyword>
<dbReference type="InterPro" id="IPR023796">
    <property type="entry name" value="Serpin_dom"/>
</dbReference>
<sequence length="108" mass="12231">FPRFSITTSYSLKTILSTLGITKIFSHDADLSGVTQDAPLKLDKAVHKTVLTFEEEVTKPTRNTSWSKRDLPQNLSIHFNRPFLFVIKDEYTSCPLFVGKVINPTTND</sequence>
<name>A0A8C6IL48_MUSSI</name>
<accession>A0A8C6IL48</accession>
<reference evidence="7" key="1">
    <citation type="submission" date="2025-08" db="UniProtKB">
        <authorList>
            <consortium name="Ensembl"/>
        </authorList>
    </citation>
    <scope>IDENTIFICATION</scope>
</reference>
<dbReference type="GO" id="GO:0004867">
    <property type="term" value="F:serine-type endopeptidase inhibitor activity"/>
    <property type="evidence" value="ECO:0007669"/>
    <property type="project" value="UniProtKB-KW"/>
</dbReference>
<dbReference type="InterPro" id="IPR036186">
    <property type="entry name" value="Serpin_sf"/>
</dbReference>
<dbReference type="Gene3D" id="3.30.497.10">
    <property type="entry name" value="Antithrombin, subunit I, domain 2"/>
    <property type="match status" value="1"/>
</dbReference>
<dbReference type="GO" id="GO:0043434">
    <property type="term" value="P:response to peptide hormone"/>
    <property type="evidence" value="ECO:0007669"/>
    <property type="project" value="UniProtKB-ARBA"/>
</dbReference>
<evidence type="ECO:0000313" key="8">
    <source>
        <dbReference type="Proteomes" id="UP000694415"/>
    </source>
</evidence>
<dbReference type="Pfam" id="PF00079">
    <property type="entry name" value="Serpin"/>
    <property type="match status" value="1"/>
</dbReference>